<dbReference type="RefSeq" id="XP_024381703.1">
    <property type="nucleotide sequence ID" value="XM_024525935.2"/>
</dbReference>
<dbReference type="EnsemblPlants" id="Pp3c7_20860V3.2">
    <property type="protein sequence ID" value="Pp3c7_20860V3.2"/>
    <property type="gene ID" value="Pp3c7_20860"/>
</dbReference>
<dbReference type="EnsemblPlants" id="Pp3c7_20860V3.1">
    <property type="protein sequence ID" value="Pp3c7_20860V3.1"/>
    <property type="gene ID" value="Pp3c7_20860"/>
</dbReference>
<evidence type="ECO:0000256" key="1">
    <source>
        <dbReference type="SAM" id="MobiDB-lite"/>
    </source>
</evidence>
<dbReference type="OrthoDB" id="2107166at2759"/>
<feature type="compositionally biased region" description="Polar residues" evidence="1">
    <location>
        <begin position="246"/>
        <end position="258"/>
    </location>
</feature>
<dbReference type="GeneID" id="112285237"/>
<reference evidence="3" key="3">
    <citation type="submission" date="2020-12" db="UniProtKB">
        <authorList>
            <consortium name="EnsemblPlants"/>
        </authorList>
    </citation>
    <scope>IDENTIFICATION</scope>
</reference>
<keyword evidence="4" id="KW-1185">Reference proteome</keyword>
<gene>
    <name evidence="3" type="primary">LOC112285237</name>
    <name evidence="2" type="ORF">PHYPA_010642</name>
</gene>
<organism evidence="2">
    <name type="scientific">Physcomitrium patens</name>
    <name type="common">Spreading-leaved earth moss</name>
    <name type="synonym">Physcomitrella patens</name>
    <dbReference type="NCBI Taxonomy" id="3218"/>
    <lineage>
        <taxon>Eukaryota</taxon>
        <taxon>Viridiplantae</taxon>
        <taxon>Streptophyta</taxon>
        <taxon>Embryophyta</taxon>
        <taxon>Bryophyta</taxon>
        <taxon>Bryophytina</taxon>
        <taxon>Bryopsida</taxon>
        <taxon>Funariidae</taxon>
        <taxon>Funariales</taxon>
        <taxon>Funariaceae</taxon>
        <taxon>Physcomitrium</taxon>
    </lineage>
</organism>
<dbReference type="AlphaFoldDB" id="A0A2K1KCE3"/>
<dbReference type="Gramene" id="Pp3c7_20860V3.2">
    <property type="protein sequence ID" value="Pp3c7_20860V3.2"/>
    <property type="gene ID" value="Pp3c7_20860"/>
</dbReference>
<reference evidence="2 4" key="2">
    <citation type="journal article" date="2018" name="Plant J.">
        <title>The Physcomitrella patens chromosome-scale assembly reveals moss genome structure and evolution.</title>
        <authorList>
            <person name="Lang D."/>
            <person name="Ullrich K.K."/>
            <person name="Murat F."/>
            <person name="Fuchs J."/>
            <person name="Jenkins J."/>
            <person name="Haas F.B."/>
            <person name="Piednoel M."/>
            <person name="Gundlach H."/>
            <person name="Van Bel M."/>
            <person name="Meyberg R."/>
            <person name="Vives C."/>
            <person name="Morata J."/>
            <person name="Symeonidi A."/>
            <person name="Hiss M."/>
            <person name="Muchero W."/>
            <person name="Kamisugi Y."/>
            <person name="Saleh O."/>
            <person name="Blanc G."/>
            <person name="Decker E.L."/>
            <person name="van Gessel N."/>
            <person name="Grimwood J."/>
            <person name="Hayes R.D."/>
            <person name="Graham S.W."/>
            <person name="Gunter L.E."/>
            <person name="McDaniel S.F."/>
            <person name="Hoernstein S.N.W."/>
            <person name="Larsson A."/>
            <person name="Li F.W."/>
            <person name="Perroud P.F."/>
            <person name="Phillips J."/>
            <person name="Ranjan P."/>
            <person name="Rokshar D.S."/>
            <person name="Rothfels C.J."/>
            <person name="Schneider L."/>
            <person name="Shu S."/>
            <person name="Stevenson D.W."/>
            <person name="Thummler F."/>
            <person name="Tillich M."/>
            <person name="Villarreal Aguilar J.C."/>
            <person name="Widiez T."/>
            <person name="Wong G.K."/>
            <person name="Wymore A."/>
            <person name="Zhang Y."/>
            <person name="Zimmer A.D."/>
            <person name="Quatrano R.S."/>
            <person name="Mayer K.F.X."/>
            <person name="Goodstein D."/>
            <person name="Casacuberta J.M."/>
            <person name="Vandepoele K."/>
            <person name="Reski R."/>
            <person name="Cuming A.C."/>
            <person name="Tuskan G.A."/>
            <person name="Maumus F."/>
            <person name="Salse J."/>
            <person name="Schmutz J."/>
            <person name="Rensing S.A."/>
        </authorList>
    </citation>
    <scope>NUCLEOTIDE SEQUENCE [LARGE SCALE GENOMIC DNA]</scope>
    <source>
        <strain evidence="3 4">cv. Gransden 2004</strain>
    </source>
</reference>
<feature type="region of interest" description="Disordered" evidence="1">
    <location>
        <begin position="246"/>
        <end position="283"/>
    </location>
</feature>
<dbReference type="Proteomes" id="UP000006727">
    <property type="component" value="Chromosome 7"/>
</dbReference>
<evidence type="ECO:0000313" key="2">
    <source>
        <dbReference type="EMBL" id="PNR51455.1"/>
    </source>
</evidence>
<name>A0A2K1KCE3_PHYPA</name>
<protein>
    <submittedName>
        <fullName evidence="2 3">Uncharacterized protein</fullName>
    </submittedName>
</protein>
<proteinExistence type="predicted"/>
<evidence type="ECO:0000313" key="4">
    <source>
        <dbReference type="Proteomes" id="UP000006727"/>
    </source>
</evidence>
<dbReference type="PaxDb" id="3218-PP1S2_314V6.1"/>
<sequence length="324" mass="37027">MELLALRGAHLVRDPRPVRDEPPVYSAHDHHNGCNLFANRVSLVGRRRRGGSSRGSRKIFEARGYSVQDGYNSAPETAHSSGNRGNTIIRRDVSRLAMEDDFVSKETLQPRDRFTAPGQTGGEGILRYSRTSYDGDDYARTKLRLSQQKPIENVRSGVPSTLTNIAHIAFPLLLIAPVIGFIARCVVDYIHTQIENEVGKRFAEMESWQALQRPRVKRWQTILDEDRDENELELLTTTISNYQYQSDPWTSNSYQPTTSRDDSETNGRYQIPPGKETEEERKLRQKYDYEEIKRSYTKLEPMYEKFLADSGLTGSGYWRGAGES</sequence>
<evidence type="ECO:0000313" key="3">
    <source>
        <dbReference type="EnsemblPlants" id="Pp3c7_20860V3.1"/>
    </source>
</evidence>
<dbReference type="Gramene" id="Pp3c7_20860V3.1">
    <property type="protein sequence ID" value="Pp3c7_20860V3.1"/>
    <property type="gene ID" value="Pp3c7_20860"/>
</dbReference>
<dbReference type="EMBL" id="ABEU02000007">
    <property type="protein sequence ID" value="PNR51455.1"/>
    <property type="molecule type" value="Genomic_DNA"/>
</dbReference>
<accession>A0A2K1KCE3</accession>
<dbReference type="KEGG" id="ppp:112285237"/>
<reference evidence="2 4" key="1">
    <citation type="journal article" date="2008" name="Science">
        <title>The Physcomitrella genome reveals evolutionary insights into the conquest of land by plants.</title>
        <authorList>
            <person name="Rensing S."/>
            <person name="Lang D."/>
            <person name="Zimmer A."/>
            <person name="Terry A."/>
            <person name="Salamov A."/>
            <person name="Shapiro H."/>
            <person name="Nishiyama T."/>
            <person name="Perroud P.-F."/>
            <person name="Lindquist E."/>
            <person name="Kamisugi Y."/>
            <person name="Tanahashi T."/>
            <person name="Sakakibara K."/>
            <person name="Fujita T."/>
            <person name="Oishi K."/>
            <person name="Shin-I T."/>
            <person name="Kuroki Y."/>
            <person name="Toyoda A."/>
            <person name="Suzuki Y."/>
            <person name="Hashimoto A."/>
            <person name="Yamaguchi K."/>
            <person name="Sugano A."/>
            <person name="Kohara Y."/>
            <person name="Fujiyama A."/>
            <person name="Anterola A."/>
            <person name="Aoki S."/>
            <person name="Ashton N."/>
            <person name="Barbazuk W.B."/>
            <person name="Barker E."/>
            <person name="Bennetzen J."/>
            <person name="Bezanilla M."/>
            <person name="Blankenship R."/>
            <person name="Cho S.H."/>
            <person name="Dutcher S."/>
            <person name="Estelle M."/>
            <person name="Fawcett J.A."/>
            <person name="Gundlach H."/>
            <person name="Hanada K."/>
            <person name="Heyl A."/>
            <person name="Hicks K.A."/>
            <person name="Hugh J."/>
            <person name="Lohr M."/>
            <person name="Mayer K."/>
            <person name="Melkozernov A."/>
            <person name="Murata T."/>
            <person name="Nelson D."/>
            <person name="Pils B."/>
            <person name="Prigge M."/>
            <person name="Reiss B."/>
            <person name="Renner T."/>
            <person name="Rombauts S."/>
            <person name="Rushton P."/>
            <person name="Sanderfoot A."/>
            <person name="Schween G."/>
            <person name="Shiu S.-H."/>
            <person name="Stueber K."/>
            <person name="Theodoulou F.L."/>
            <person name="Tu H."/>
            <person name="Van de Peer Y."/>
            <person name="Verrier P.J."/>
            <person name="Waters E."/>
            <person name="Wood A."/>
            <person name="Yang L."/>
            <person name="Cove D."/>
            <person name="Cuming A."/>
            <person name="Hasebe M."/>
            <person name="Lucas S."/>
            <person name="Mishler D.B."/>
            <person name="Reski R."/>
            <person name="Grigoriev I."/>
            <person name="Quatrano R.S."/>
            <person name="Boore J.L."/>
        </authorList>
    </citation>
    <scope>NUCLEOTIDE SEQUENCE [LARGE SCALE GENOMIC DNA]</scope>
    <source>
        <strain evidence="3 4">cv. Gransden 2004</strain>
    </source>
</reference>